<organism evidence="9 10">
    <name type="scientific">Rotaria magnacalcarata</name>
    <dbReference type="NCBI Taxonomy" id="392030"/>
    <lineage>
        <taxon>Eukaryota</taxon>
        <taxon>Metazoa</taxon>
        <taxon>Spiralia</taxon>
        <taxon>Gnathifera</taxon>
        <taxon>Rotifera</taxon>
        <taxon>Eurotatoria</taxon>
        <taxon>Bdelloidea</taxon>
        <taxon>Philodinida</taxon>
        <taxon>Philodinidae</taxon>
        <taxon>Rotaria</taxon>
    </lineage>
</organism>
<dbReference type="Proteomes" id="UP000681720">
    <property type="component" value="Unassembled WGS sequence"/>
</dbReference>
<evidence type="ECO:0000259" key="7">
    <source>
        <dbReference type="PROSITE" id="PS50026"/>
    </source>
</evidence>
<keyword evidence="2" id="KW-0732">Signal</keyword>
<dbReference type="EMBL" id="CAJOBH010043043">
    <property type="protein sequence ID" value="CAF4339050.1"/>
    <property type="molecule type" value="Genomic_DNA"/>
</dbReference>
<dbReference type="Proteomes" id="UP000681967">
    <property type="component" value="Unassembled WGS sequence"/>
</dbReference>
<dbReference type="CDD" id="cd00054">
    <property type="entry name" value="EGF_CA"/>
    <property type="match status" value="1"/>
</dbReference>
<dbReference type="GO" id="GO:0005509">
    <property type="term" value="F:calcium ion binding"/>
    <property type="evidence" value="ECO:0007669"/>
    <property type="project" value="InterPro"/>
</dbReference>
<feature type="domain" description="EGF-like" evidence="7">
    <location>
        <begin position="19"/>
        <end position="55"/>
    </location>
</feature>
<reference evidence="9" key="1">
    <citation type="submission" date="2021-02" db="EMBL/GenBank/DDBJ databases">
        <authorList>
            <person name="Nowell W R."/>
        </authorList>
    </citation>
    <scope>NUCLEOTIDE SEQUENCE</scope>
</reference>
<accession>A0A8S2WWW3</accession>
<evidence type="ECO:0000313" key="10">
    <source>
        <dbReference type="Proteomes" id="UP000681720"/>
    </source>
</evidence>
<gene>
    <name evidence="8" type="ORF">BYL167_LOCUS29025</name>
    <name evidence="9" type="ORF">GIL414_LOCUS33138</name>
</gene>
<comment type="caution">
    <text evidence="6">Lacks conserved residue(s) required for the propagation of feature annotation.</text>
</comment>
<dbReference type="PROSITE" id="PS00010">
    <property type="entry name" value="ASX_HYDROXYL"/>
    <property type="match status" value="1"/>
</dbReference>
<protein>
    <recommendedName>
        <fullName evidence="7">EGF-like domain-containing protein</fullName>
    </recommendedName>
</protein>
<feature type="disulfide bond" evidence="6">
    <location>
        <begin position="45"/>
        <end position="54"/>
    </location>
</feature>
<keyword evidence="3" id="KW-0677">Repeat</keyword>
<evidence type="ECO:0000256" key="3">
    <source>
        <dbReference type="ARBA" id="ARBA00022737"/>
    </source>
</evidence>
<name>A0A8S2WWW3_9BILA</name>
<dbReference type="FunFam" id="2.10.25.10:FF:000472">
    <property type="entry name" value="Uncharacterized protein, isoform A"/>
    <property type="match status" value="1"/>
</dbReference>
<keyword evidence="5" id="KW-0325">Glycoprotein</keyword>
<evidence type="ECO:0000256" key="1">
    <source>
        <dbReference type="ARBA" id="ARBA00022536"/>
    </source>
</evidence>
<keyword evidence="1 6" id="KW-0245">EGF-like domain</keyword>
<feature type="domain" description="EGF-like" evidence="7">
    <location>
        <begin position="1"/>
        <end position="17"/>
    </location>
</feature>
<comment type="caution">
    <text evidence="9">The sequence shown here is derived from an EMBL/GenBank/DDBJ whole genome shotgun (WGS) entry which is preliminary data.</text>
</comment>
<evidence type="ECO:0000256" key="6">
    <source>
        <dbReference type="PROSITE-ProRule" id="PRU00076"/>
    </source>
</evidence>
<sequence length="66" mass="7300">GSYRCYCAPGWIGSTCAKAIDYCISQPCNRNGTCINKINGFECRCLSPYTGDVCQYDIDECLIEPC</sequence>
<proteinExistence type="predicted"/>
<dbReference type="SMART" id="SM00179">
    <property type="entry name" value="EGF_CA"/>
    <property type="match status" value="1"/>
</dbReference>
<dbReference type="InterPro" id="IPR000152">
    <property type="entry name" value="EGF-type_Asp/Asn_hydroxyl_site"/>
</dbReference>
<feature type="non-terminal residue" evidence="9">
    <location>
        <position position="1"/>
    </location>
</feature>
<evidence type="ECO:0000256" key="2">
    <source>
        <dbReference type="ARBA" id="ARBA00022729"/>
    </source>
</evidence>
<dbReference type="PANTHER" id="PTHR12916">
    <property type="entry name" value="CYTOCHROME C OXIDASE POLYPEPTIDE VIC-2"/>
    <property type="match status" value="1"/>
</dbReference>
<evidence type="ECO:0000256" key="4">
    <source>
        <dbReference type="ARBA" id="ARBA00023157"/>
    </source>
</evidence>
<dbReference type="EMBL" id="CAJOBJ010072549">
    <property type="protein sequence ID" value="CAF4466789.1"/>
    <property type="molecule type" value="Genomic_DNA"/>
</dbReference>
<feature type="disulfide bond" evidence="6">
    <location>
        <begin position="7"/>
        <end position="16"/>
    </location>
</feature>
<evidence type="ECO:0000313" key="8">
    <source>
        <dbReference type="EMBL" id="CAF4339050.1"/>
    </source>
</evidence>
<keyword evidence="4 6" id="KW-1015">Disulfide bond</keyword>
<dbReference type="Pfam" id="PF00008">
    <property type="entry name" value="EGF"/>
    <property type="match status" value="1"/>
</dbReference>
<dbReference type="SUPFAM" id="SSF57196">
    <property type="entry name" value="EGF/Laminin"/>
    <property type="match status" value="1"/>
</dbReference>
<dbReference type="Gene3D" id="2.10.25.10">
    <property type="entry name" value="Laminin"/>
    <property type="match status" value="1"/>
</dbReference>
<evidence type="ECO:0000256" key="5">
    <source>
        <dbReference type="ARBA" id="ARBA00023180"/>
    </source>
</evidence>
<dbReference type="AlphaFoldDB" id="A0A8S2WWW3"/>
<dbReference type="PROSITE" id="PS00022">
    <property type="entry name" value="EGF_1"/>
    <property type="match status" value="2"/>
</dbReference>
<dbReference type="InterPro" id="IPR001881">
    <property type="entry name" value="EGF-like_Ca-bd_dom"/>
</dbReference>
<feature type="non-terminal residue" evidence="9">
    <location>
        <position position="66"/>
    </location>
</feature>
<dbReference type="PROSITE" id="PS01186">
    <property type="entry name" value="EGF_2"/>
    <property type="match status" value="2"/>
</dbReference>
<dbReference type="InterPro" id="IPR000742">
    <property type="entry name" value="EGF"/>
</dbReference>
<evidence type="ECO:0000313" key="9">
    <source>
        <dbReference type="EMBL" id="CAF4466789.1"/>
    </source>
</evidence>
<dbReference type="PROSITE" id="PS50026">
    <property type="entry name" value="EGF_3"/>
    <property type="match status" value="2"/>
</dbReference>
<dbReference type="PANTHER" id="PTHR12916:SF4">
    <property type="entry name" value="UNINFLATABLE, ISOFORM C"/>
    <property type="match status" value="1"/>
</dbReference>